<feature type="transmembrane region" description="Helical" evidence="7">
    <location>
        <begin position="77"/>
        <end position="96"/>
    </location>
</feature>
<dbReference type="InterPro" id="IPR011701">
    <property type="entry name" value="MFS"/>
</dbReference>
<dbReference type="STRING" id="1423804.FD14_GL000259"/>
<dbReference type="GO" id="GO:0022857">
    <property type="term" value="F:transmembrane transporter activity"/>
    <property type="evidence" value="ECO:0007669"/>
    <property type="project" value="InterPro"/>
</dbReference>
<keyword evidence="4 7" id="KW-0812">Transmembrane</keyword>
<keyword evidence="5 7" id="KW-1133">Transmembrane helix</keyword>
<comment type="caution">
    <text evidence="9">The sequence shown here is derived from an EMBL/GenBank/DDBJ whole genome shotgun (WGS) entry which is preliminary data.</text>
</comment>
<dbReference type="Proteomes" id="UP000051442">
    <property type="component" value="Unassembled WGS sequence"/>
</dbReference>
<feature type="transmembrane region" description="Helical" evidence="7">
    <location>
        <begin position="298"/>
        <end position="317"/>
    </location>
</feature>
<dbReference type="InterPro" id="IPR036259">
    <property type="entry name" value="MFS_trans_sf"/>
</dbReference>
<protein>
    <submittedName>
        <fullName evidence="9">MFS family major facilitator transporter</fullName>
    </submittedName>
</protein>
<evidence type="ECO:0000256" key="6">
    <source>
        <dbReference type="ARBA" id="ARBA00023136"/>
    </source>
</evidence>
<name>A0A0R2FB99_9LACO</name>
<dbReference type="PATRIC" id="fig|1423804.4.peg.281"/>
<dbReference type="AlphaFoldDB" id="A0A0R2FB99"/>
<dbReference type="PANTHER" id="PTHR23514:SF3">
    <property type="entry name" value="BYPASS OF STOP CODON PROTEIN 6"/>
    <property type="match status" value="1"/>
</dbReference>
<comment type="subcellular location">
    <subcellularLocation>
        <location evidence="1">Cell membrane</location>
        <topology evidence="1">Multi-pass membrane protein</topology>
    </subcellularLocation>
</comment>
<keyword evidence="10" id="KW-1185">Reference proteome</keyword>
<dbReference type="EMBL" id="AYZM01000065">
    <property type="protein sequence ID" value="KRN25651.1"/>
    <property type="molecule type" value="Genomic_DNA"/>
</dbReference>
<gene>
    <name evidence="9" type="ORF">FD14_GL000259</name>
</gene>
<accession>A0A0R2FB99</accession>
<evidence type="ECO:0000313" key="10">
    <source>
        <dbReference type="Proteomes" id="UP000051442"/>
    </source>
</evidence>
<feature type="transmembrane region" description="Helical" evidence="7">
    <location>
        <begin position="361"/>
        <end position="380"/>
    </location>
</feature>
<keyword evidence="6 7" id="KW-0472">Membrane</keyword>
<evidence type="ECO:0000256" key="2">
    <source>
        <dbReference type="ARBA" id="ARBA00008335"/>
    </source>
</evidence>
<feature type="transmembrane region" description="Helical" evidence="7">
    <location>
        <begin position="386"/>
        <end position="410"/>
    </location>
</feature>
<feature type="transmembrane region" description="Helical" evidence="7">
    <location>
        <begin position="137"/>
        <end position="157"/>
    </location>
</feature>
<dbReference type="PANTHER" id="PTHR23514">
    <property type="entry name" value="BYPASS OF STOP CODON PROTEIN 6"/>
    <property type="match status" value="1"/>
</dbReference>
<feature type="transmembrane region" description="Helical" evidence="7">
    <location>
        <begin position="12"/>
        <end position="35"/>
    </location>
</feature>
<evidence type="ECO:0000256" key="5">
    <source>
        <dbReference type="ARBA" id="ARBA00022989"/>
    </source>
</evidence>
<feature type="transmembrane region" description="Helical" evidence="7">
    <location>
        <begin position="323"/>
        <end position="349"/>
    </location>
</feature>
<keyword evidence="3" id="KW-0813">Transport</keyword>
<dbReference type="SUPFAM" id="SSF103473">
    <property type="entry name" value="MFS general substrate transporter"/>
    <property type="match status" value="1"/>
</dbReference>
<dbReference type="PROSITE" id="PS00216">
    <property type="entry name" value="SUGAR_TRANSPORT_1"/>
    <property type="match status" value="1"/>
</dbReference>
<evidence type="ECO:0000256" key="3">
    <source>
        <dbReference type="ARBA" id="ARBA00022448"/>
    </source>
</evidence>
<feature type="transmembrane region" description="Helical" evidence="7">
    <location>
        <begin position="47"/>
        <end position="65"/>
    </location>
</feature>
<evidence type="ECO:0000256" key="4">
    <source>
        <dbReference type="ARBA" id="ARBA00022692"/>
    </source>
</evidence>
<feature type="transmembrane region" description="Helical" evidence="7">
    <location>
        <begin position="271"/>
        <end position="291"/>
    </location>
</feature>
<evidence type="ECO:0000256" key="1">
    <source>
        <dbReference type="ARBA" id="ARBA00004651"/>
    </source>
</evidence>
<reference evidence="9 10" key="1">
    <citation type="journal article" date="2015" name="Genome Announc.">
        <title>Expanding the biotechnology potential of lactobacilli through comparative genomics of 213 strains and associated genera.</title>
        <authorList>
            <person name="Sun Z."/>
            <person name="Harris H.M."/>
            <person name="McCann A."/>
            <person name="Guo C."/>
            <person name="Argimon S."/>
            <person name="Zhang W."/>
            <person name="Yang X."/>
            <person name="Jeffery I.B."/>
            <person name="Cooney J.C."/>
            <person name="Kagawa T.F."/>
            <person name="Liu W."/>
            <person name="Song Y."/>
            <person name="Salvetti E."/>
            <person name="Wrobel A."/>
            <person name="Rasinkangas P."/>
            <person name="Parkhill J."/>
            <person name="Rea M.C."/>
            <person name="O'Sullivan O."/>
            <person name="Ritari J."/>
            <person name="Douillard F.P."/>
            <person name="Paul Ross R."/>
            <person name="Yang R."/>
            <person name="Briner A.E."/>
            <person name="Felis G.E."/>
            <person name="de Vos W.M."/>
            <person name="Barrangou R."/>
            <person name="Klaenhammer T.R."/>
            <person name="Caufield P.W."/>
            <person name="Cui Y."/>
            <person name="Zhang H."/>
            <person name="O'Toole P.W."/>
        </authorList>
    </citation>
    <scope>NUCLEOTIDE SEQUENCE [LARGE SCALE GENOMIC DNA]</scope>
    <source>
        <strain evidence="9 10">DSM 23365</strain>
    </source>
</reference>
<sequence length="422" mass="45863">MIKMSHAERMKTAICLYLNYLVHGMAIVILAQNMIVLGKEWHVGDAGVAYVISSLGIGRLIVLYLGGEISDRMGRRFMVKIGVVTYALFFVGILISKNMYEAYFFGILAGMANSFLDTGTYPALMELFPRKQASANILIKAFVSVGELILPIFVASLEHFDLWYGWSFSVCAVLLAANFIFLWNREFPDMAAHKAKRAAKLAAKQAGQTPVEAAAANPAEPKQPLTGSQWALGIVLTIFGYVSMSTFYLISQWLTQYGKDVVNLDMTHARLLVSIYSIGSISGVLLTVILVERVLKPAWFMLLDTTISFITLLLMASTPVLPVMLVGSFVIGASAASGVMQMGMTIMGIAFPKAKGRITGIYNMAGALSSFTIPIVTGVLSKTSVHSIMCFDVFIAAIGIVCSLCVILIFKKSHVSVTEEVA</sequence>
<evidence type="ECO:0000256" key="7">
    <source>
        <dbReference type="SAM" id="Phobius"/>
    </source>
</evidence>
<dbReference type="InterPro" id="IPR005829">
    <property type="entry name" value="Sugar_transporter_CS"/>
</dbReference>
<feature type="domain" description="Major facilitator superfamily (MFS) profile" evidence="8">
    <location>
        <begin position="12"/>
        <end position="414"/>
    </location>
</feature>
<dbReference type="Pfam" id="PF07690">
    <property type="entry name" value="MFS_1"/>
    <property type="match status" value="1"/>
</dbReference>
<evidence type="ECO:0000313" key="9">
    <source>
        <dbReference type="EMBL" id="KRN25651.1"/>
    </source>
</evidence>
<evidence type="ECO:0000259" key="8">
    <source>
        <dbReference type="PROSITE" id="PS50850"/>
    </source>
</evidence>
<proteinExistence type="inferred from homology"/>
<comment type="similarity">
    <text evidence="2">Belongs to the major facilitator superfamily.</text>
</comment>
<feature type="transmembrane region" description="Helical" evidence="7">
    <location>
        <begin position="163"/>
        <end position="184"/>
    </location>
</feature>
<dbReference type="GO" id="GO:0005886">
    <property type="term" value="C:plasma membrane"/>
    <property type="evidence" value="ECO:0007669"/>
    <property type="project" value="UniProtKB-SubCell"/>
</dbReference>
<dbReference type="PROSITE" id="PS50850">
    <property type="entry name" value="MFS"/>
    <property type="match status" value="1"/>
</dbReference>
<dbReference type="InterPro" id="IPR051788">
    <property type="entry name" value="MFS_Transporter"/>
</dbReference>
<dbReference type="InterPro" id="IPR020846">
    <property type="entry name" value="MFS_dom"/>
</dbReference>
<dbReference type="Gene3D" id="1.20.1250.20">
    <property type="entry name" value="MFS general substrate transporter like domains"/>
    <property type="match status" value="2"/>
</dbReference>
<feature type="transmembrane region" description="Helical" evidence="7">
    <location>
        <begin position="230"/>
        <end position="251"/>
    </location>
</feature>
<organism evidence="9 10">
    <name type="scientific">Secundilactobacillus similis DSM 23365 = JCM 2765</name>
    <dbReference type="NCBI Taxonomy" id="1423804"/>
    <lineage>
        <taxon>Bacteria</taxon>
        <taxon>Bacillati</taxon>
        <taxon>Bacillota</taxon>
        <taxon>Bacilli</taxon>
        <taxon>Lactobacillales</taxon>
        <taxon>Lactobacillaceae</taxon>
        <taxon>Secundilactobacillus</taxon>
    </lineage>
</organism>
<feature type="transmembrane region" description="Helical" evidence="7">
    <location>
        <begin position="102"/>
        <end position="125"/>
    </location>
</feature>